<feature type="domain" description="DUF8040" evidence="1">
    <location>
        <begin position="74"/>
        <end position="124"/>
    </location>
</feature>
<protein>
    <submittedName>
        <fullName evidence="2">Nuclease HARBI1</fullName>
    </submittedName>
</protein>
<dbReference type="EMBL" id="SSTE01019907">
    <property type="protein sequence ID" value="KAA0035491.1"/>
    <property type="molecule type" value="Genomic_DNA"/>
</dbReference>
<evidence type="ECO:0000313" key="3">
    <source>
        <dbReference type="Proteomes" id="UP000321393"/>
    </source>
</evidence>
<name>A0A5A7T1N7_CUCMM</name>
<gene>
    <name evidence="2" type="ORF">E6C27_scaffold285G001420</name>
</gene>
<dbReference type="OrthoDB" id="1740061at2759"/>
<accession>A0A5A7T1N7</accession>
<sequence length="181" mass="20885">MKQRVETARNKTGYVMGPCGICDEIVKRYEVTMRGTVRVRNGQGYMASWDLTDSHRQQSVIWYGMPPTCVIWTTTGLQSTEIVDVEEMVVMFLHVLAHGVKNCMVEREFLQSGRTISWQFNIVLLTELQLHEELLKKPQPGTNGCTDPRWKRWEGSAAYSRILRDAISRSNGLKMLKGYYY</sequence>
<dbReference type="Proteomes" id="UP000321393">
    <property type="component" value="Unassembled WGS sequence"/>
</dbReference>
<dbReference type="InterPro" id="IPR058353">
    <property type="entry name" value="DUF8040"/>
</dbReference>
<organism evidence="2 3">
    <name type="scientific">Cucumis melo var. makuwa</name>
    <name type="common">Oriental melon</name>
    <dbReference type="NCBI Taxonomy" id="1194695"/>
    <lineage>
        <taxon>Eukaryota</taxon>
        <taxon>Viridiplantae</taxon>
        <taxon>Streptophyta</taxon>
        <taxon>Embryophyta</taxon>
        <taxon>Tracheophyta</taxon>
        <taxon>Spermatophyta</taxon>
        <taxon>Magnoliopsida</taxon>
        <taxon>eudicotyledons</taxon>
        <taxon>Gunneridae</taxon>
        <taxon>Pentapetalae</taxon>
        <taxon>rosids</taxon>
        <taxon>fabids</taxon>
        <taxon>Cucurbitales</taxon>
        <taxon>Cucurbitaceae</taxon>
        <taxon>Benincaseae</taxon>
        <taxon>Cucumis</taxon>
    </lineage>
</organism>
<reference evidence="2 3" key="1">
    <citation type="submission" date="2019-08" db="EMBL/GenBank/DDBJ databases">
        <title>Draft genome sequences of two oriental melons (Cucumis melo L. var makuwa).</title>
        <authorList>
            <person name="Kwon S.-Y."/>
        </authorList>
    </citation>
    <scope>NUCLEOTIDE SEQUENCE [LARGE SCALE GENOMIC DNA]</scope>
    <source>
        <strain evidence="3">cv. SW 3</strain>
        <tissue evidence="2">Leaf</tissue>
    </source>
</reference>
<dbReference type="Pfam" id="PF26138">
    <property type="entry name" value="DUF8040"/>
    <property type="match status" value="1"/>
</dbReference>
<proteinExistence type="predicted"/>
<evidence type="ECO:0000259" key="1">
    <source>
        <dbReference type="Pfam" id="PF26138"/>
    </source>
</evidence>
<comment type="caution">
    <text evidence="2">The sequence shown here is derived from an EMBL/GenBank/DDBJ whole genome shotgun (WGS) entry which is preliminary data.</text>
</comment>
<dbReference type="AlphaFoldDB" id="A0A5A7T1N7"/>
<evidence type="ECO:0000313" key="2">
    <source>
        <dbReference type="EMBL" id="KAA0035491.1"/>
    </source>
</evidence>